<evidence type="ECO:0000313" key="5">
    <source>
        <dbReference type="EMBL" id="MFC3701557.1"/>
    </source>
</evidence>
<dbReference type="SUPFAM" id="SSF55729">
    <property type="entry name" value="Acyl-CoA N-acyltransferases (Nat)"/>
    <property type="match status" value="1"/>
</dbReference>
<organism evidence="5 6">
    <name type="scientific">Reinekea marina</name>
    <dbReference type="NCBI Taxonomy" id="1310421"/>
    <lineage>
        <taxon>Bacteria</taxon>
        <taxon>Pseudomonadati</taxon>
        <taxon>Pseudomonadota</taxon>
        <taxon>Gammaproteobacteria</taxon>
        <taxon>Oceanospirillales</taxon>
        <taxon>Saccharospirillaceae</taxon>
        <taxon>Reinekea</taxon>
    </lineage>
</organism>
<evidence type="ECO:0000313" key="6">
    <source>
        <dbReference type="Proteomes" id="UP001595710"/>
    </source>
</evidence>
<sequence length="181" mass="20489">MSTVLTTPRLQLESFDRVDEATIIQYYLNEAEHLRNSGGPARTSPAQISDMLASWKHNTLQGTELRLMLIQQHKVIGTIGVSNIVRGAFQAAYIGYNLAENLQRQGFMTEALKATIDYAFNHLHLHRLMANYQPHNLASARVLEKLGFEKEGIAKNYLMVDGVWCDHVLTSLTNNHWTPLK</sequence>
<comment type="similarity">
    <text evidence="3">Belongs to the acetyltransferase family. RimJ subfamily.</text>
</comment>
<protein>
    <submittedName>
        <fullName evidence="5">GNAT family N-acetyltransferase</fullName>
        <ecNumber evidence="5">2.3.1.-</ecNumber>
    </submittedName>
</protein>
<evidence type="ECO:0000259" key="4">
    <source>
        <dbReference type="PROSITE" id="PS51186"/>
    </source>
</evidence>
<evidence type="ECO:0000256" key="3">
    <source>
        <dbReference type="ARBA" id="ARBA00038502"/>
    </source>
</evidence>
<reference evidence="6" key="1">
    <citation type="journal article" date="2019" name="Int. J. Syst. Evol. Microbiol.">
        <title>The Global Catalogue of Microorganisms (GCM) 10K type strain sequencing project: providing services to taxonomists for standard genome sequencing and annotation.</title>
        <authorList>
            <consortium name="The Broad Institute Genomics Platform"/>
            <consortium name="The Broad Institute Genome Sequencing Center for Infectious Disease"/>
            <person name="Wu L."/>
            <person name="Ma J."/>
        </authorList>
    </citation>
    <scope>NUCLEOTIDE SEQUENCE [LARGE SCALE GENOMIC DNA]</scope>
    <source>
        <strain evidence="6">CECT 8288</strain>
    </source>
</reference>
<dbReference type="InterPro" id="IPR051531">
    <property type="entry name" value="N-acetyltransferase"/>
</dbReference>
<dbReference type="PANTHER" id="PTHR43792">
    <property type="entry name" value="GNAT FAMILY, PUTATIVE (AFU_ORTHOLOGUE AFUA_3G00765)-RELATED-RELATED"/>
    <property type="match status" value="1"/>
</dbReference>
<dbReference type="PANTHER" id="PTHR43792:SF8">
    <property type="entry name" value="[RIBOSOMAL PROTEIN US5]-ALANINE N-ACETYLTRANSFERASE"/>
    <property type="match status" value="1"/>
</dbReference>
<keyword evidence="1 5" id="KW-0808">Transferase</keyword>
<keyword evidence="2 5" id="KW-0012">Acyltransferase</keyword>
<dbReference type="EC" id="2.3.1.-" evidence="5"/>
<dbReference type="EMBL" id="JBHRYN010000010">
    <property type="protein sequence ID" value="MFC3701557.1"/>
    <property type="molecule type" value="Genomic_DNA"/>
</dbReference>
<accession>A0ABV7WRK0</accession>
<name>A0ABV7WRK0_9GAMM</name>
<dbReference type="GO" id="GO:0016746">
    <property type="term" value="F:acyltransferase activity"/>
    <property type="evidence" value="ECO:0007669"/>
    <property type="project" value="UniProtKB-KW"/>
</dbReference>
<dbReference type="InterPro" id="IPR000182">
    <property type="entry name" value="GNAT_dom"/>
</dbReference>
<gene>
    <name evidence="5" type="ORF">ACFOND_07915</name>
</gene>
<dbReference type="PROSITE" id="PS51186">
    <property type="entry name" value="GNAT"/>
    <property type="match status" value="1"/>
</dbReference>
<comment type="caution">
    <text evidence="5">The sequence shown here is derived from an EMBL/GenBank/DDBJ whole genome shotgun (WGS) entry which is preliminary data.</text>
</comment>
<dbReference type="Pfam" id="PF13302">
    <property type="entry name" value="Acetyltransf_3"/>
    <property type="match status" value="1"/>
</dbReference>
<dbReference type="Gene3D" id="3.40.630.30">
    <property type="match status" value="1"/>
</dbReference>
<evidence type="ECO:0000256" key="1">
    <source>
        <dbReference type="ARBA" id="ARBA00022679"/>
    </source>
</evidence>
<evidence type="ECO:0000256" key="2">
    <source>
        <dbReference type="ARBA" id="ARBA00023315"/>
    </source>
</evidence>
<keyword evidence="6" id="KW-1185">Reference proteome</keyword>
<dbReference type="InterPro" id="IPR016181">
    <property type="entry name" value="Acyl_CoA_acyltransferase"/>
</dbReference>
<proteinExistence type="inferred from homology"/>
<dbReference type="Proteomes" id="UP001595710">
    <property type="component" value="Unassembled WGS sequence"/>
</dbReference>
<feature type="domain" description="N-acetyltransferase" evidence="4">
    <location>
        <begin position="10"/>
        <end position="175"/>
    </location>
</feature>
<dbReference type="RefSeq" id="WP_290280756.1">
    <property type="nucleotide sequence ID" value="NZ_JAUFQI010000001.1"/>
</dbReference>